<feature type="compositionally biased region" description="Basic and acidic residues" evidence="2">
    <location>
        <begin position="3729"/>
        <end position="3738"/>
    </location>
</feature>
<dbReference type="InterPro" id="IPR028889">
    <property type="entry name" value="USP"/>
</dbReference>
<feature type="coiled-coil region" evidence="1">
    <location>
        <begin position="3070"/>
        <end position="3097"/>
    </location>
</feature>
<sequence length="5046" mass="581394">MTFQQRIEEFRQYLGDSRQVRQELNINISQYNYREYDARNAAYNIAACCLAFNPENFQQYADDVLETVYRAIMQLYRVLKKQDNISYQSWSTIFYNSRYIVSFLLSVHFLPHSSNNYSKCFSLVFSNHSAAFLQQYEMQQQQYPDIPKTVQPYIEESNISQYTGQYIISVVEQFVINHGIEILGNLILFEMNKIKQVREMQEKMKQNENEQLIKPNDNKEGNQDAIKDKEQEKEKEKERDLIRNTTSNGLIRIKNFMRVLQKVSEVLNQRTLSVIYNSVNILIEEVCLFSDLDTLPNEGKKIAFSIVKSAEAVLNIAQDKSIPLQDLEEEERIKKEQEEALQAAMQGIRTQLEKLGPKKYSDVQKRKEKEFAIIADRERQKYHERRQRQQIEQFLLSLCIRQLKCVGLEKRLMAITQLCNSFCNTQSSSLPHKLRPPPIVHTGQQGRNVAQIQETNLSALDRAVEISPEYFATVLRKEKVLNLVFGAKSHIEVAKRGAILAKILACVEEPQIVSSIIPPSPPQDASNTSPQQINLFPSDATTNETEKFGGLTFQKFPSQQPKYLGINNMKIIWIQSRGKQTETDKPIEALCNELITIMHDQELAQFYSIVLENATEPKKRNILNQQTQNNSQQSSSSSPVPNIQPYIQCEVSDIGAINLLKQIILQAGRRSNINSNYAQLNEKEQLMRDLAQTGIEFFYSLILDQPDITSSINNSQSIQSLTPLQASTSASASTQRERESQLSPQNSYYPSLSSSPSLVYSPSLKAIQIPQFYSVRLNQQQSPFPQIIGSIQSIRILHPSQQVFDSGLIHLEDLLHFLPPQMKEDHIKFCVESVVQHKNIPQCIRLINNSLIPSQPYSVSSVIAQSQSKNKTYPIPPPIIVDNQLKIQSATEPTDQKLENPPPLILPPNQQLIEQQLQLKINEKEKEKENIKEQELQGEIIQENQKQIIRPISSYTSSIEFFAVIEERYHILQAIIDDYEIYNKIAINSFLKEAKLLEQLQQYSQDAQDTHNIDIQKQNLIKLIPEESKENSHIGYFTHKLQLTYRRQLFDRIIRYSQVQIGIQMLESLWKHGVVEAISDSQRANVLKQIVTVIELGGKNEQQRIKTKQEEEKKKEEDQLKQQPQQSIQNPQPPLSILPPPNILPSPFLNQQNQQFIPTHTPKYGLILTPSTDSVIPPLFERVCQDLDVKSMTNEEFSLFESLLDKNKKMLESKIIEEERIQQQINDGVVNVEEIESKLNQIKEQVINLRHACEDGSQKLWDIAILSGASRGRKSNIDSQKKSQGEQIPVSAAQDVAKKTRNALLAEFDSDSYHIIASQVTNGIGLDDEKQKEKEREKRKEIIEDHNEWLSQVAQVYRKKMEKFVDRAVEEVDNYMEMCQDDELEIKEQLNQNDSLEYEEMNIEQNNQKKHRTINESVDICIRAFNALSMLGQLVQQFETNMHPASRLAIAAHGSHDSNANTSFPGVTNGIRQGALVLTEGGSPETGDGGDIIIEATVTKMITNAQYTYASQFDTPRKIKIKLSRRHCIQSLRIEIARVLIHLEEEDKLKKKKDNEAAQQKLDADKKEKEEKLKTDNNNPKDKIDMHSGMTKDKLKSILGPPPPQNKTPNPQQQSEEIDQFQSSSTVTPPLIPSPPPINASSSQIDIQPHSTLIPMSWSGLGCVPLQVLAKAAELEISYKGVDITLKKDLLVVLAEEDIQSCGNLGINAALNLLQSLPVEENEDETLDEDKNNTKTSHRENDKQKLVQKNVTANGQIHPINIEQIAQDDSNTNKIIHLIFTVSDVEGKAKATTVQTNKTDSQSLQSKSNETIIPNFPSSSSQENSSSQSQQQTTVYPPPVISSKHSQEKQTYQSETQTQVQDAQPITEDQLQYAMQHLKSRVKQYENPNKSQDFNKQQQIQDKTKENINSFIESFKTDNKTLNENEQKPKEEVASAEIITLNNSSSSSSTTTPSPPQEEIINFTLNEYDPLNAGCNQYKDREKYNTKDYSKVNENIEQGVNLHYPFTELSRFIHPSTILLEHIEIFLDILDSPSSSQASQLNTHRNYLLLQLKRAVSSEAKKLLTLLPTDPVLRNTLTSLPHPQPQYEEVNEGKKEFVVQKTKYFLHLPLPRPSIVHTGGLSTKFLKQQTDSGFEQSKQPKSSEEGKEGVEWDKLFDCRHTERLLYALEVVDGLLGEKGSTQKQQQSSVKSKNGLSWVERFVEAGGLTSLFVLFYTFDFFPQNLQQTSSSSLQQKTQIEKGLQLIEQQISSPDSQKQRVFVAITTLINSIFQIITNKDGNAMETEEDHNVQLCCLSPSFFTPFLSTLLLRQNDSKVNGKIGTDLIRILGRSILSRETVEQYGREGDEDHILFAILSCVNALLDKERQIKEEVKEQNEIVKEIVKSQEVLKQAAQIQDLKEKEDKGPSVTINKDIQLKKEDIKWIDFDDENIGHILGIDPKFNLIKHIFHHMLVNISINDRIEQQQQQQIENDKHGQKDDYDSAWNDEYYNETGTLGVALVSPLHKNKSLLRKNKLINQSKQYIQSNTSVRISDSPQCKRDRSRTSTLQLLKRLCLNCKHNTSIAATLFGKLQLREIRRLRIVQQDLPEKLPPFSLDQLQQKPEGLTESDQQLQQYTKHKEYLIQLKKYEERCSRVRSQVALQFLNQVQTGGANVQWARSFIQCPMKQRRAIPSCHCGLKNLGATCYMNSCLQQLFMHIPFRAMLLRFVDRVGENDKKADIIEGKPIEIISNIVTVKSEKEEPFKQNKIIPCDPILNQSQSSWTQLQYIFAKLQESLRHEVDTRSFCNSYKPEGEQMSVGVQMDANEFLSQLFDTLENSLKQNKATNSIARLFGGELTHQIICDHGHASERSEAYNMISLDVAGKQNLNKSLEFFIKGDILDGDNMYMCGKCGQKVKSLKREVFGSLPNTLIFHLKRFEFNFDTMLKFKVNERFSFPVEGEILDMSPYMREILTVPEQNEEEITKEKEKDNQQQRNKDYYLFALRGIVVHSGSADSEQKQTKKLRWLSFNDSTVEEINVNQIPDLTFGGQEKQTRWDQKIQRNIESWIDKSYSAYLLIYDRIKPIPDKIEDTNNEEENKQVKELINEKEKEISIGKKEQQQPLFYDLTSVINPNANETQTRDLVPKGMLEVIERDNREFIYEANIYSPEYAVIMSSLFDLCGCGVINMTYQSSIIKNKNINKKGDQETRIQKYSIANKHILPLPPVFSRRWTHFNDKIAINYQQYKDIYYPKQWNGEVLPFNKGFTGLYFEEQEIEDEQESSSDESEDSEDEEQEEKKSRKRKRSVRIITKIDGIKQLFESDPYRHVIDKEDDELQNNESEQELEQENDLNNQQQLLHMFRIIWIHFLLDTYIHSLERPNLQIWIRSVESILSSDIQFSFWFLSECCEQCLMWDLFAQNQKEMYQNVILRSEKWKRDFASWGSLSSLLLESLDYPRRVADYIMGEESHYRWNEEVKNNNPQSLQPLFNPFSSQRELVSSTSYTQHEKNNKDVNLLPLPDGRMSVVDYYFPPPLYPFERTSGHGLLSRHLFHVMIRGSVQDIYQMHKEVLISNAFFKTCLKEGNSSSLLSVTLSTILQKDYLQQRKEERKRRRLVTYYHHNHERKEKLKELQDRLKKDREKQKKQKIKERNQKDGKDQQSQNIKEKDKQDDSIKEAADEKRLREKEEFFKIQDQQEQQIMLQQNSREASASDLSDDSDNEYILYDYNDQKAEEDEEGRSSSSEDEEDDDRKDENGQRESKSIQAQSSRAEVLRSLEKSLKKDTIEDYEKNLFLFFQLICIPTVITNQSRRIAQKRFQSSQPSSQSSSSSYQQLQTTFKVDNNQTQDFGPSSPSSEYKQQNKIPPVFHKLTRSDTRRVARVILFAIYRRTKGIVQSILYSAAAFSRIYPPLRFALIGGAIREIMQCLLSEFSWKVREGAGRLLRVLTLANDPEVVGSLGTRLIEEAQSQLVQNSSKQQIDKQVGMIQDKIYIPSSRPLEGMGSEIERIRELEMNDQRIQNISKPTISDQYDAIVSDKNQRQNTIQDWDTITLENDLRLDALRRKDDELGIKHYGDEEIGLQLQQDWVRDEFLQKKAKEARVLWKGRWGTDGEKKIKIGEYEVYQQDEGIEDKQIIMDELNYKEQETDKEEYQCTCICFIHSRSISNDTNEQIKHSSIQQATALPPQSTSFTDKLGLTRKSKSSYSYEWGTVMPNDREFGGGADANETAEAVETSIEITPNAEENSWVTKLRQVGVCWCGCNCPLHQSKRKSASLSFTPNTNLRIDTSRFVGRSAIMMALTSQSSLVQDAKNQLDEKIKQLKSRFTTIQSSSIALPPPPPIPSNPPPSLNGIQSSSTTTTSYTRQLVEDKSEWFSGAQQMADSQFEMMYPLNNEGLRGGQYYVPDAKYADIQFLYQPEKEQMDHFTKMKNKEEAIDRLINEIEKEAKQQYNQKEQKTFDQQKEVKDLLEEGDGQRTDFVDDNSFNVKKVDIGKDKHRSVWKWAIHDNEPPALFDQRARNLIILTILEYIDQMDYQELGKLCVSDSQNSSSSNNQTHDEQNLIIKSTHGAQIAPNQATIIDSKLRDLHRNESMINTLSWLIRTPDDVELVLQRIGIIISAIEYRLLPEIGGDLDWTLVALLRLLHILIIKSSTTRFHTNSEIANAIITSLQNGITFDRSQFKESDKQGNQNPKYQTTDSQRLSIIKSIMRSKQIINLFRPIVTCPCEPVEMYNQSGQAVTGVVDNTYIQKPFYLQDAELRALFNLNIIILGGCEGIIHSESPYNTRRISTNQQKIEELDFFREGVAQDLINEKEKEQNGSSNKEQLVLPLGAGAYIHGKENSFFNSISQILNEEAVKWCFIHALKFNELLPNTCGTFMRMMMKFAEQGSKFRRTILKYVIQYRKQLEQLVAARLICMLFEMQPAHMIQEDKQVSLGIQKKYSLSVENVQKMGQKQNFTNKKIEGQSNSDLEVFDLERAIEENTKAILPEVEEEALHRLDWAKGIQPIKPIPEEYNGFITGDIISWLMRILYDDADLYTFIHQSWKEEDDEEEEEEEEEDEEEEQDDDESTN</sequence>
<feature type="compositionally biased region" description="Low complexity" evidence="2">
    <location>
        <begin position="742"/>
        <end position="752"/>
    </location>
</feature>
<evidence type="ECO:0000256" key="2">
    <source>
        <dbReference type="SAM" id="MobiDB-lite"/>
    </source>
</evidence>
<dbReference type="Pfam" id="PF00443">
    <property type="entry name" value="UCH"/>
    <property type="match status" value="1"/>
</dbReference>
<feature type="compositionally biased region" description="Basic and acidic residues" evidence="2">
    <location>
        <begin position="2470"/>
        <end position="2480"/>
    </location>
</feature>
<dbReference type="GO" id="GO:0005634">
    <property type="term" value="C:nucleus"/>
    <property type="evidence" value="ECO:0007669"/>
    <property type="project" value="TreeGrafter"/>
</dbReference>
<comment type="caution">
    <text evidence="4">The sequence shown here is derived from an EMBL/GenBank/DDBJ whole genome shotgun (WGS) entry which is preliminary data.</text>
</comment>
<feature type="compositionally biased region" description="Pro residues" evidence="2">
    <location>
        <begin position="4311"/>
        <end position="4324"/>
    </location>
</feature>
<dbReference type="PROSITE" id="PS00972">
    <property type="entry name" value="USP_1"/>
    <property type="match status" value="1"/>
</dbReference>
<feature type="region of interest" description="Disordered" evidence="2">
    <location>
        <begin position="3253"/>
        <end position="3279"/>
    </location>
</feature>
<dbReference type="InterPro" id="IPR018200">
    <property type="entry name" value="USP_CS"/>
</dbReference>
<dbReference type="GO" id="GO:0016579">
    <property type="term" value="P:protein deubiquitination"/>
    <property type="evidence" value="ECO:0007669"/>
    <property type="project" value="InterPro"/>
</dbReference>
<dbReference type="PROSITE" id="PS50235">
    <property type="entry name" value="USP_3"/>
    <property type="match status" value="1"/>
</dbReference>
<feature type="region of interest" description="Disordered" evidence="2">
    <location>
        <begin position="727"/>
        <end position="752"/>
    </location>
</feature>
<feature type="compositionally biased region" description="Acidic residues" evidence="2">
    <location>
        <begin position="3709"/>
        <end position="3728"/>
    </location>
</feature>
<feature type="compositionally biased region" description="Low complexity" evidence="2">
    <location>
        <begin position="1818"/>
        <end position="1832"/>
    </location>
</feature>
<reference evidence="4 5" key="1">
    <citation type="submission" date="2019-03" db="EMBL/GenBank/DDBJ databases">
        <title>Single cell metagenomics reveals metabolic interactions within the superorganism composed of flagellate Streblomastix strix and complex community of Bacteroidetes bacteria on its surface.</title>
        <authorList>
            <person name="Treitli S.C."/>
            <person name="Kolisko M."/>
            <person name="Husnik F."/>
            <person name="Keeling P."/>
            <person name="Hampl V."/>
        </authorList>
    </citation>
    <scope>NUCLEOTIDE SEQUENCE [LARGE SCALE GENOMIC DNA]</scope>
    <source>
        <strain evidence="4">ST1C</strain>
    </source>
</reference>
<accession>A0A5J4X448</accession>
<feature type="region of interest" description="Disordered" evidence="2">
    <location>
        <begin position="204"/>
        <end position="239"/>
    </location>
</feature>
<feature type="domain" description="USP" evidence="3">
    <location>
        <begin position="2676"/>
        <end position="3061"/>
    </location>
</feature>
<feature type="coiled-coil region" evidence="1">
    <location>
        <begin position="1225"/>
        <end position="1252"/>
    </location>
</feature>
<keyword evidence="1" id="KW-0175">Coiled coil</keyword>
<dbReference type="InterPro" id="IPR050164">
    <property type="entry name" value="Peptidase_C19"/>
</dbReference>
<keyword evidence="4" id="KW-0378">Hydrolase</keyword>
<feature type="region of interest" description="Disordered" evidence="2">
    <location>
        <begin position="5017"/>
        <end position="5046"/>
    </location>
</feature>
<feature type="region of interest" description="Disordered" evidence="2">
    <location>
        <begin position="3671"/>
        <end position="3746"/>
    </location>
</feature>
<feature type="region of interest" description="Disordered" evidence="2">
    <location>
        <begin position="1793"/>
        <end position="1862"/>
    </location>
</feature>
<feature type="coiled-coil region" evidence="1">
    <location>
        <begin position="3307"/>
        <end position="3336"/>
    </location>
</feature>
<feature type="compositionally biased region" description="Basic and acidic residues" evidence="2">
    <location>
        <begin position="1275"/>
        <end position="1284"/>
    </location>
</feature>
<organism evidence="4 5">
    <name type="scientific">Streblomastix strix</name>
    <dbReference type="NCBI Taxonomy" id="222440"/>
    <lineage>
        <taxon>Eukaryota</taxon>
        <taxon>Metamonada</taxon>
        <taxon>Preaxostyla</taxon>
        <taxon>Oxymonadida</taxon>
        <taxon>Streblomastigidae</taxon>
        <taxon>Streblomastix</taxon>
    </lineage>
</organism>
<dbReference type="OrthoDB" id="289038at2759"/>
<feature type="region of interest" description="Disordered" evidence="2">
    <location>
        <begin position="1273"/>
        <end position="1292"/>
    </location>
</feature>
<evidence type="ECO:0000313" key="5">
    <source>
        <dbReference type="Proteomes" id="UP000324800"/>
    </source>
</evidence>
<feature type="compositionally biased region" description="Basic and acidic residues" evidence="2">
    <location>
        <begin position="1550"/>
        <end position="1596"/>
    </location>
</feature>
<feature type="compositionally biased region" description="Polar residues" evidence="2">
    <location>
        <begin position="1849"/>
        <end position="1862"/>
    </location>
</feature>
<feature type="region of interest" description="Disordered" evidence="2">
    <location>
        <begin position="2464"/>
        <end position="2483"/>
    </location>
</feature>
<feature type="compositionally biased region" description="Acidic residues" evidence="2">
    <location>
        <begin position="5021"/>
        <end position="5046"/>
    </location>
</feature>
<feature type="compositionally biased region" description="Acidic residues" evidence="2">
    <location>
        <begin position="3253"/>
        <end position="3273"/>
    </location>
</feature>
<feature type="compositionally biased region" description="Low complexity" evidence="2">
    <location>
        <begin position="3671"/>
        <end position="3690"/>
    </location>
</feature>
<dbReference type="PANTHER" id="PTHR24006:SF827">
    <property type="entry name" value="UBIQUITIN CARBOXYL-TERMINAL HYDROLASE 34"/>
    <property type="match status" value="1"/>
</dbReference>
<feature type="region of interest" description="Disordered" evidence="2">
    <location>
        <begin position="1101"/>
        <end position="1144"/>
    </location>
</feature>
<feature type="compositionally biased region" description="Basic and acidic residues" evidence="2">
    <location>
        <begin position="216"/>
        <end position="239"/>
    </location>
</feature>
<feature type="compositionally biased region" description="Basic and acidic residues" evidence="2">
    <location>
        <begin position="1101"/>
        <end position="1120"/>
    </location>
</feature>
<dbReference type="PANTHER" id="PTHR24006">
    <property type="entry name" value="UBIQUITIN CARBOXYL-TERMINAL HYDROLASE"/>
    <property type="match status" value="1"/>
</dbReference>
<dbReference type="InterPro" id="IPR001394">
    <property type="entry name" value="Peptidase_C19_UCH"/>
</dbReference>
<feature type="region of interest" description="Disordered" evidence="2">
    <location>
        <begin position="1550"/>
        <end position="1644"/>
    </location>
</feature>
<feature type="compositionally biased region" description="Basic and acidic residues" evidence="2">
    <location>
        <begin position="3626"/>
        <end position="3658"/>
    </location>
</feature>
<feature type="coiled-coil region" evidence="1">
    <location>
        <begin position="909"/>
        <end position="944"/>
    </location>
</feature>
<feature type="region of interest" description="Disordered" evidence="2">
    <location>
        <begin position="4307"/>
        <end position="4336"/>
    </location>
</feature>
<feature type="region of interest" description="Disordered" evidence="2">
    <location>
        <begin position="1721"/>
        <end position="1747"/>
    </location>
</feature>
<dbReference type="GO" id="GO:0005829">
    <property type="term" value="C:cytosol"/>
    <property type="evidence" value="ECO:0007669"/>
    <property type="project" value="TreeGrafter"/>
</dbReference>
<evidence type="ECO:0000259" key="3">
    <source>
        <dbReference type="PROSITE" id="PS50235"/>
    </source>
</evidence>
<feature type="compositionally biased region" description="Pro residues" evidence="2">
    <location>
        <begin position="1131"/>
        <end position="1144"/>
    </location>
</feature>
<dbReference type="GO" id="GO:0004843">
    <property type="term" value="F:cysteine-type deubiquitinase activity"/>
    <property type="evidence" value="ECO:0007669"/>
    <property type="project" value="InterPro"/>
</dbReference>
<feature type="coiled-coil region" evidence="1">
    <location>
        <begin position="1379"/>
        <end position="1406"/>
    </location>
</feature>
<evidence type="ECO:0000313" key="4">
    <source>
        <dbReference type="EMBL" id="KAA6401445.1"/>
    </source>
</evidence>
<proteinExistence type="predicted"/>
<evidence type="ECO:0000256" key="1">
    <source>
        <dbReference type="SAM" id="Coils"/>
    </source>
</evidence>
<dbReference type="Proteomes" id="UP000324800">
    <property type="component" value="Unassembled WGS sequence"/>
</dbReference>
<gene>
    <name evidence="4" type="ORF">EZS28_003028</name>
</gene>
<dbReference type="SUPFAM" id="SSF54001">
    <property type="entry name" value="Cysteine proteinases"/>
    <property type="match status" value="1"/>
</dbReference>
<feature type="region of interest" description="Disordered" evidence="2">
    <location>
        <begin position="3614"/>
        <end position="3658"/>
    </location>
</feature>
<feature type="compositionally biased region" description="Basic and acidic residues" evidence="2">
    <location>
        <begin position="1729"/>
        <end position="1745"/>
    </location>
</feature>
<feature type="compositionally biased region" description="Low complexity" evidence="2">
    <location>
        <begin position="1121"/>
        <end position="1130"/>
    </location>
</feature>
<feature type="compositionally biased region" description="Polar residues" evidence="2">
    <location>
        <begin position="1793"/>
        <end position="1812"/>
    </location>
</feature>
<dbReference type="Gene3D" id="3.90.70.10">
    <property type="entry name" value="Cysteine proteinases"/>
    <property type="match status" value="1"/>
</dbReference>
<dbReference type="EMBL" id="SNRW01000388">
    <property type="protein sequence ID" value="KAA6401445.1"/>
    <property type="molecule type" value="Genomic_DNA"/>
</dbReference>
<dbReference type="InterPro" id="IPR038765">
    <property type="entry name" value="Papain-like_cys_pep_sf"/>
</dbReference>
<protein>
    <submittedName>
        <fullName evidence="4">Putative ubiquitin carboxyl-terminal hydrolase 34</fullName>
    </submittedName>
</protein>
<name>A0A5J4X448_9EUKA</name>